<keyword evidence="4" id="KW-1185">Reference proteome</keyword>
<dbReference type="GO" id="GO:0005113">
    <property type="term" value="F:patched binding"/>
    <property type="evidence" value="ECO:0007669"/>
    <property type="project" value="TreeGrafter"/>
</dbReference>
<dbReference type="GO" id="GO:0005119">
    <property type="term" value="F:smoothened binding"/>
    <property type="evidence" value="ECO:0007669"/>
    <property type="project" value="TreeGrafter"/>
</dbReference>
<dbReference type="PANTHER" id="PTHR20870">
    <property type="entry name" value="BARDET-BIEDL SYNDROME 1 PROTEIN"/>
    <property type="match status" value="1"/>
</dbReference>
<dbReference type="AlphaFoldDB" id="A0A4Z1T270"/>
<dbReference type="Pfam" id="PF14779">
    <property type="entry name" value="BBS1"/>
    <property type="match status" value="1"/>
</dbReference>
<evidence type="ECO:0000313" key="4">
    <source>
        <dbReference type="Proteomes" id="UP000315496"/>
    </source>
</evidence>
<evidence type="ECO:0000313" key="3">
    <source>
        <dbReference type="EMBL" id="TNJ26511.1"/>
    </source>
</evidence>
<evidence type="ECO:0000256" key="1">
    <source>
        <dbReference type="SAM" id="MobiDB-lite"/>
    </source>
</evidence>
<dbReference type="GO" id="GO:0061512">
    <property type="term" value="P:protein localization to cilium"/>
    <property type="evidence" value="ECO:0007669"/>
    <property type="project" value="TreeGrafter"/>
</dbReference>
<feature type="compositionally biased region" description="Basic and acidic residues" evidence="1">
    <location>
        <begin position="160"/>
        <end position="181"/>
    </location>
</feature>
<dbReference type="GO" id="GO:0034464">
    <property type="term" value="C:BBSome"/>
    <property type="evidence" value="ECO:0007669"/>
    <property type="project" value="InterPro"/>
</dbReference>
<dbReference type="GO" id="GO:0005815">
    <property type="term" value="C:microtubule organizing center"/>
    <property type="evidence" value="ECO:0007669"/>
    <property type="project" value="TreeGrafter"/>
</dbReference>
<dbReference type="EMBL" id="VDLU01000005">
    <property type="protein sequence ID" value="TNJ26511.1"/>
    <property type="molecule type" value="Genomic_DNA"/>
</dbReference>
<dbReference type="GO" id="GO:1905515">
    <property type="term" value="P:non-motile cilium assembly"/>
    <property type="evidence" value="ECO:0007669"/>
    <property type="project" value="InterPro"/>
</dbReference>
<feature type="region of interest" description="Disordered" evidence="1">
    <location>
        <begin position="154"/>
        <end position="181"/>
    </location>
</feature>
<name>A0A4Z1T270_GIAMU</name>
<feature type="domain" description="Bardet-Biedl syndrome 1 N-terminal" evidence="2">
    <location>
        <begin position="22"/>
        <end position="262"/>
    </location>
</feature>
<comment type="caution">
    <text evidence="3">The sequence shown here is derived from an EMBL/GenBank/DDBJ whole genome shotgun (WGS) entry which is preliminary data.</text>
</comment>
<dbReference type="InterPro" id="IPR032728">
    <property type="entry name" value="BBS1_N"/>
</dbReference>
<proteinExistence type="predicted"/>
<accession>A0A4Z1T270</accession>
<organism evidence="3 4">
    <name type="scientific">Giardia muris</name>
    <dbReference type="NCBI Taxonomy" id="5742"/>
    <lineage>
        <taxon>Eukaryota</taxon>
        <taxon>Metamonada</taxon>
        <taxon>Diplomonadida</taxon>
        <taxon>Hexamitidae</taxon>
        <taxon>Giardiinae</taxon>
        <taxon>Giardia</taxon>
    </lineage>
</organism>
<evidence type="ECO:0000259" key="2">
    <source>
        <dbReference type="Pfam" id="PF14779"/>
    </source>
</evidence>
<gene>
    <name evidence="3" type="ORF">GMRT_10498</name>
</gene>
<dbReference type="PANTHER" id="PTHR20870:SF0">
    <property type="entry name" value="BARDET-BIEDL SYNDROME 1 PROTEIN"/>
    <property type="match status" value="1"/>
</dbReference>
<protein>
    <recommendedName>
        <fullName evidence="2">Bardet-Biedl syndrome 1 N-terminal domain-containing protein</fullName>
    </recommendedName>
</protein>
<dbReference type="VEuPathDB" id="GiardiaDB:GMRT_10498"/>
<dbReference type="InterPro" id="IPR028784">
    <property type="entry name" value="BBS1"/>
</dbReference>
<reference evidence="3 4" key="1">
    <citation type="submission" date="2019-05" db="EMBL/GenBank/DDBJ databases">
        <title>The compact genome of Giardia muris reveals important steps in the evolution of intestinal protozoan parasites.</title>
        <authorList>
            <person name="Xu F."/>
            <person name="Jimenez-Gonzalez A."/>
            <person name="Einarsson E."/>
            <person name="Astvaldsson A."/>
            <person name="Peirasmaki D."/>
            <person name="Eckmann L."/>
            <person name="Andersson J.O."/>
            <person name="Svard S.G."/>
            <person name="Jerlstrom-Hultqvist J."/>
        </authorList>
    </citation>
    <scope>NUCLEOTIDE SEQUENCE [LARGE SCALE GENOMIC DNA]</scope>
    <source>
        <strain evidence="3 4">Roberts-Thomson</strain>
    </source>
</reference>
<dbReference type="Proteomes" id="UP000315496">
    <property type="component" value="Chromosome 5"/>
</dbReference>
<dbReference type="GO" id="GO:0005930">
    <property type="term" value="C:axoneme"/>
    <property type="evidence" value="ECO:0007669"/>
    <property type="project" value="TreeGrafter"/>
</dbReference>
<sequence>MFSRPRTIAALPCAEPTLSVAVDLCGDQICAIVVSVGKELRVYCQQGDPLVYELLEIPVALTPITLAGTRPTREFVAVLFPRSITVVGFLDPQAPRLSSLMYHTLTSTMERREEEVAALMAFTASARSADETAATLRAIRQEFPLSPLGQQFLALPSPGPDERQHPLPPILDRRPNTTQVDRRATRATLLDGMTEMQLRFMADEVSCVATLAMATDSAPLRHTLVIGTTNKRILIYDDTLAGPLGSIALPEIPIHIQVEGVANPADIHIPRWRLTILGDRNTVYSVRGMELSQNVIRVEPDIQFVHRVNKSVFLVVTGSTGSELWRVSVKGRHEQTYPLPSPAATLAPLVIELGKPFTGFTIGLKNGAIVYVSELGVTQVAIPPMELDQKSGPYRVFLWARVTKEPETSLVYASRDMNILTTCTLRESIDLGKVFQSEHYTSLQDKKLEVEDIVDSENDKEAEDSKKVDVEEQKRSLRLFLNARAHTKAAVQAAITAGMEDDTTNMLSVVADDHRLIRLAASVGINGVAITIVTTVFNVTNKVFPPSVILIRPKSAAPILPCLAQAHTHARVPALPPQESVQRHFALLIPDELRGRKLGSGCIVTICLVRPQGCGADAGNALYASLDVELPNVSI</sequence>